<proteinExistence type="predicted"/>
<evidence type="ECO:0000313" key="1">
    <source>
        <dbReference type="EMBL" id="KAF2182654.1"/>
    </source>
</evidence>
<keyword evidence="2" id="KW-1185">Reference proteome</keyword>
<name>A0A6A6DSR0_9PEZI</name>
<reference evidence="1" key="1">
    <citation type="journal article" date="2020" name="Stud. Mycol.">
        <title>101 Dothideomycetes genomes: a test case for predicting lifestyles and emergence of pathogens.</title>
        <authorList>
            <person name="Haridas S."/>
            <person name="Albert R."/>
            <person name="Binder M."/>
            <person name="Bloem J."/>
            <person name="Labutti K."/>
            <person name="Salamov A."/>
            <person name="Andreopoulos B."/>
            <person name="Baker S."/>
            <person name="Barry K."/>
            <person name="Bills G."/>
            <person name="Bluhm B."/>
            <person name="Cannon C."/>
            <person name="Castanera R."/>
            <person name="Culley D."/>
            <person name="Daum C."/>
            <person name="Ezra D."/>
            <person name="Gonzalez J."/>
            <person name="Henrissat B."/>
            <person name="Kuo A."/>
            <person name="Liang C."/>
            <person name="Lipzen A."/>
            <person name="Lutzoni F."/>
            <person name="Magnuson J."/>
            <person name="Mondo S."/>
            <person name="Nolan M."/>
            <person name="Ohm R."/>
            <person name="Pangilinan J."/>
            <person name="Park H.-J."/>
            <person name="Ramirez L."/>
            <person name="Alfaro M."/>
            <person name="Sun H."/>
            <person name="Tritt A."/>
            <person name="Yoshinaga Y."/>
            <person name="Zwiers L.-H."/>
            <person name="Turgeon B."/>
            <person name="Goodwin S."/>
            <person name="Spatafora J."/>
            <person name="Crous P."/>
            <person name="Grigoriev I."/>
        </authorList>
    </citation>
    <scope>NUCLEOTIDE SEQUENCE</scope>
    <source>
        <strain evidence="1">CBS 207.26</strain>
    </source>
</reference>
<organism evidence="1 2">
    <name type="scientific">Zopfia rhizophila CBS 207.26</name>
    <dbReference type="NCBI Taxonomy" id="1314779"/>
    <lineage>
        <taxon>Eukaryota</taxon>
        <taxon>Fungi</taxon>
        <taxon>Dikarya</taxon>
        <taxon>Ascomycota</taxon>
        <taxon>Pezizomycotina</taxon>
        <taxon>Dothideomycetes</taxon>
        <taxon>Dothideomycetes incertae sedis</taxon>
        <taxon>Zopfiaceae</taxon>
        <taxon>Zopfia</taxon>
    </lineage>
</organism>
<protein>
    <submittedName>
        <fullName evidence="1">Uncharacterized protein</fullName>
    </submittedName>
</protein>
<accession>A0A6A6DSR0</accession>
<gene>
    <name evidence="1" type="ORF">K469DRAFT_711806</name>
</gene>
<sequence>LLLQKLAGRENEVKRLITKRFGQPLDIQELTGSESEVLPGMLVSMSLEDLEKWKIDMVQALYIIWGRNH</sequence>
<dbReference type="AlphaFoldDB" id="A0A6A6DSR0"/>
<dbReference type="Proteomes" id="UP000800200">
    <property type="component" value="Unassembled WGS sequence"/>
</dbReference>
<evidence type="ECO:0000313" key="2">
    <source>
        <dbReference type="Proteomes" id="UP000800200"/>
    </source>
</evidence>
<dbReference type="EMBL" id="ML994647">
    <property type="protein sequence ID" value="KAF2182654.1"/>
    <property type="molecule type" value="Genomic_DNA"/>
</dbReference>
<feature type="non-terminal residue" evidence="1">
    <location>
        <position position="1"/>
    </location>
</feature>